<keyword evidence="17" id="KW-1133">Transmembrane helix</keyword>
<evidence type="ECO:0000313" key="23">
    <source>
        <dbReference type="Proteomes" id="UP000823388"/>
    </source>
</evidence>
<dbReference type="CDD" id="cd01098">
    <property type="entry name" value="PAN_AP_plant"/>
    <property type="match status" value="1"/>
</dbReference>
<dbReference type="InterPro" id="IPR003609">
    <property type="entry name" value="Pan_app"/>
</dbReference>
<feature type="domain" description="Protein kinase" evidence="19">
    <location>
        <begin position="495"/>
        <end position="807"/>
    </location>
</feature>
<dbReference type="PROSITE" id="PS50948">
    <property type="entry name" value="PAN"/>
    <property type="match status" value="1"/>
</dbReference>
<dbReference type="InterPro" id="IPR000719">
    <property type="entry name" value="Prot_kinase_dom"/>
</dbReference>
<dbReference type="PANTHER" id="PTHR27002:SF1045">
    <property type="entry name" value="RECEPTOR-LIKE SERINE_THREONINE-PROTEIN KINASE"/>
    <property type="match status" value="1"/>
</dbReference>
<dbReference type="Pfam" id="PF01453">
    <property type="entry name" value="B_lectin"/>
    <property type="match status" value="1"/>
</dbReference>
<evidence type="ECO:0000259" key="21">
    <source>
        <dbReference type="PROSITE" id="PS50948"/>
    </source>
</evidence>
<dbReference type="Gene3D" id="3.30.200.20">
    <property type="entry name" value="Phosphorylase Kinase, domain 1"/>
    <property type="match status" value="1"/>
</dbReference>
<dbReference type="Gene3D" id="1.10.510.10">
    <property type="entry name" value="Transferase(Phosphotransferase) domain 1"/>
    <property type="match status" value="1"/>
</dbReference>
<evidence type="ECO:0000256" key="5">
    <source>
        <dbReference type="ARBA" id="ARBA00022679"/>
    </source>
</evidence>
<proteinExistence type="inferred from homology"/>
<dbReference type="GO" id="GO:0048544">
    <property type="term" value="P:recognition of pollen"/>
    <property type="evidence" value="ECO:0007669"/>
    <property type="project" value="InterPro"/>
</dbReference>
<evidence type="ECO:0000256" key="17">
    <source>
        <dbReference type="SAM" id="Phobius"/>
    </source>
</evidence>
<dbReference type="EC" id="2.7.11.1" evidence="15"/>
<protein>
    <recommendedName>
        <fullName evidence="15">Receptor-like serine/threonine-protein kinase</fullName>
        <ecNumber evidence="15">2.7.11.1</ecNumber>
    </recommendedName>
</protein>
<dbReference type="Proteomes" id="UP000823388">
    <property type="component" value="Chromosome 7N"/>
</dbReference>
<keyword evidence="4" id="KW-0245">EGF-like domain</keyword>
<dbReference type="GO" id="GO:0051707">
    <property type="term" value="P:response to other organism"/>
    <property type="evidence" value="ECO:0007669"/>
    <property type="project" value="UniProtKB-ARBA"/>
</dbReference>
<keyword evidence="12" id="KW-0325">Glycoprotein</keyword>
<comment type="catalytic activity">
    <reaction evidence="14 15">
        <text>L-seryl-[protein] + ATP = O-phospho-L-seryl-[protein] + ADP + H(+)</text>
        <dbReference type="Rhea" id="RHEA:17989"/>
        <dbReference type="Rhea" id="RHEA-COMP:9863"/>
        <dbReference type="Rhea" id="RHEA-COMP:11604"/>
        <dbReference type="ChEBI" id="CHEBI:15378"/>
        <dbReference type="ChEBI" id="CHEBI:29999"/>
        <dbReference type="ChEBI" id="CHEBI:30616"/>
        <dbReference type="ChEBI" id="CHEBI:83421"/>
        <dbReference type="ChEBI" id="CHEBI:456216"/>
        <dbReference type="EC" id="2.7.11.1"/>
    </reaction>
</comment>
<dbReference type="GO" id="GO:0004674">
    <property type="term" value="F:protein serine/threonine kinase activity"/>
    <property type="evidence" value="ECO:0007669"/>
    <property type="project" value="UniProtKB-KW"/>
</dbReference>
<dbReference type="InterPro" id="IPR036426">
    <property type="entry name" value="Bulb-type_lectin_dom_sf"/>
</dbReference>
<dbReference type="InterPro" id="IPR024171">
    <property type="entry name" value="SRK-like_kinase"/>
</dbReference>
<feature type="domain" description="Bulb-type lectin" evidence="20">
    <location>
        <begin position="21"/>
        <end position="146"/>
    </location>
</feature>
<keyword evidence="10" id="KW-1015">Disulfide bond</keyword>
<dbReference type="PIRSF" id="PIRSF000641">
    <property type="entry name" value="SRK"/>
    <property type="match status" value="1"/>
</dbReference>
<keyword evidence="7 15" id="KW-0547">Nucleotide-binding</keyword>
<dbReference type="GO" id="GO:0005524">
    <property type="term" value="F:ATP binding"/>
    <property type="evidence" value="ECO:0007669"/>
    <property type="project" value="UniProtKB-UniRule"/>
</dbReference>
<dbReference type="InterPro" id="IPR001480">
    <property type="entry name" value="Bulb-type_lectin_dom"/>
</dbReference>
<dbReference type="InterPro" id="IPR000858">
    <property type="entry name" value="S_locus_glycoprot_dom"/>
</dbReference>
<organism evidence="22 23">
    <name type="scientific">Panicum virgatum</name>
    <name type="common">Blackwell switchgrass</name>
    <dbReference type="NCBI Taxonomy" id="38727"/>
    <lineage>
        <taxon>Eukaryota</taxon>
        <taxon>Viridiplantae</taxon>
        <taxon>Streptophyta</taxon>
        <taxon>Embryophyta</taxon>
        <taxon>Tracheophyta</taxon>
        <taxon>Spermatophyta</taxon>
        <taxon>Magnoliopsida</taxon>
        <taxon>Liliopsida</taxon>
        <taxon>Poales</taxon>
        <taxon>Poaceae</taxon>
        <taxon>PACMAD clade</taxon>
        <taxon>Panicoideae</taxon>
        <taxon>Panicodae</taxon>
        <taxon>Paniceae</taxon>
        <taxon>Panicinae</taxon>
        <taxon>Panicum</taxon>
        <taxon>Panicum sect. Hiantes</taxon>
    </lineage>
</organism>
<dbReference type="EMBL" id="CM029050">
    <property type="protein sequence ID" value="KAG2569068.1"/>
    <property type="molecule type" value="Genomic_DNA"/>
</dbReference>
<evidence type="ECO:0000256" key="11">
    <source>
        <dbReference type="ARBA" id="ARBA00023170"/>
    </source>
</evidence>
<reference evidence="22" key="1">
    <citation type="submission" date="2020-05" db="EMBL/GenBank/DDBJ databases">
        <title>WGS assembly of Panicum virgatum.</title>
        <authorList>
            <person name="Lovell J.T."/>
            <person name="Jenkins J."/>
            <person name="Shu S."/>
            <person name="Juenger T.E."/>
            <person name="Schmutz J."/>
        </authorList>
    </citation>
    <scope>NUCLEOTIDE SEQUENCE</scope>
    <source>
        <strain evidence="22">AP13</strain>
    </source>
</reference>
<name>A0A8T0Q7B5_PANVG</name>
<evidence type="ECO:0000256" key="18">
    <source>
        <dbReference type="SAM" id="SignalP"/>
    </source>
</evidence>
<keyword evidence="11" id="KW-0675">Receptor</keyword>
<evidence type="ECO:0000256" key="15">
    <source>
        <dbReference type="PIRNR" id="PIRNR000641"/>
    </source>
</evidence>
<dbReference type="SUPFAM" id="SSF51110">
    <property type="entry name" value="alpha-D-mannose-specific plant lectins"/>
    <property type="match status" value="1"/>
</dbReference>
<feature type="chain" id="PRO_5035834914" description="Receptor-like serine/threonine-protein kinase" evidence="18">
    <location>
        <begin position="21"/>
        <end position="837"/>
    </location>
</feature>
<dbReference type="SMART" id="SM00220">
    <property type="entry name" value="S_TKc"/>
    <property type="match status" value="1"/>
</dbReference>
<keyword evidence="6 18" id="KW-0732">Signal</keyword>
<evidence type="ECO:0000256" key="3">
    <source>
        <dbReference type="ARBA" id="ARBA00022527"/>
    </source>
</evidence>
<dbReference type="Pfam" id="PF00954">
    <property type="entry name" value="S_locus_glycop"/>
    <property type="match status" value="1"/>
</dbReference>
<evidence type="ECO:0000256" key="7">
    <source>
        <dbReference type="ARBA" id="ARBA00022741"/>
    </source>
</evidence>
<comment type="catalytic activity">
    <reaction evidence="13 15">
        <text>L-threonyl-[protein] + ATP = O-phospho-L-threonyl-[protein] + ADP + H(+)</text>
        <dbReference type="Rhea" id="RHEA:46608"/>
        <dbReference type="Rhea" id="RHEA-COMP:11060"/>
        <dbReference type="Rhea" id="RHEA-COMP:11605"/>
        <dbReference type="ChEBI" id="CHEBI:15378"/>
        <dbReference type="ChEBI" id="CHEBI:30013"/>
        <dbReference type="ChEBI" id="CHEBI:30616"/>
        <dbReference type="ChEBI" id="CHEBI:61977"/>
        <dbReference type="ChEBI" id="CHEBI:456216"/>
        <dbReference type="EC" id="2.7.11.1"/>
    </reaction>
</comment>
<keyword evidence="5 15" id="KW-0808">Transferase</keyword>
<dbReference type="FunFam" id="3.30.200.20:FF:000402">
    <property type="entry name" value="Serine/threonine-protein kinase"/>
    <property type="match status" value="1"/>
</dbReference>
<dbReference type="PANTHER" id="PTHR27002">
    <property type="entry name" value="RECEPTOR-LIKE SERINE/THREONINE-PROTEIN KINASE SD1-8"/>
    <property type="match status" value="1"/>
</dbReference>
<dbReference type="InterPro" id="IPR017441">
    <property type="entry name" value="Protein_kinase_ATP_BS"/>
</dbReference>
<keyword evidence="17" id="KW-0472">Membrane</keyword>
<dbReference type="Pfam" id="PF00069">
    <property type="entry name" value="Pkinase"/>
    <property type="match status" value="1"/>
</dbReference>
<dbReference type="InterPro" id="IPR011009">
    <property type="entry name" value="Kinase-like_dom_sf"/>
</dbReference>
<feature type="signal peptide" evidence="18">
    <location>
        <begin position="1"/>
        <end position="20"/>
    </location>
</feature>
<evidence type="ECO:0000256" key="16">
    <source>
        <dbReference type="PROSITE-ProRule" id="PRU10141"/>
    </source>
</evidence>
<evidence type="ECO:0000256" key="1">
    <source>
        <dbReference type="ARBA" id="ARBA00004251"/>
    </source>
</evidence>
<evidence type="ECO:0000259" key="19">
    <source>
        <dbReference type="PROSITE" id="PS50011"/>
    </source>
</evidence>
<keyword evidence="17" id="KW-0812">Transmembrane</keyword>
<comment type="similarity">
    <text evidence="15">Belongs to the protein kinase superfamily. Ser/Thr protein kinase family.</text>
</comment>
<sequence length="837" mass="94174">MATAYFPVLIFLFMICLCQSDDRLTPAKPLLPGDVLISEGGVFAIAFFSLKNSTSSSYVGIWYNNIPERTYVWIANRDNPITANMPGKLVFTNSSDLVLLDSAGHTIWTTTNNFTAGGGETAAVLLDSGNLVIQSPNGSDIWESFHYPTDTIVPNVRFSLSSVDVTRRLVAWKGPNDPSSGNFSMGGDTSSDLQIVIWNGTRPFWRRAAWGDEAVFGKGTGDGYYFTLTVSVGSPSVRLTLDYTGMLNIQRWNSSTSSWTVFEKFPSPTCDRYAFCGLFGYCDSTEYVPTCKCLDGYEPNGLNFSQGCRRKEELKCGHGESFLTLPTMKTPDKFLYIKNRTFDQCTAECSHNCSCTAYAYANLKNVNTTVDQTRCLWWLRHCLVWMGELVDVEKLDSTFGENLYLCVPRSPVSKKSIVLKICYVDGYFGIIVPVMATFLLLITCIWLVCKSRGKHQSKEVQKNLLCLNPSNELGNENLEFPLVSFEDIITATNNFSDYKMLGKGGFGNVYKGILEGGKEVAIKRLSKASRQGVEEFRNEVVLIAKLQHRNLVRLLGFCIHEDEKLLIYEFLSNKSLDSFLFDATRKSSLHWPTRFKIIKGVAKGLLYLHQDSRLTIIHRDLKASNILLDTDMCPKISDFGMARIFSGIALKSHIIYSVLVLLSLNPFDSNVRLHNKQTQHELLEHSNGYMSPEYAMEGSFSVKSDTYSFGVLLLEIVSGLKISSPHLIMNFPNLIAYAWSLWRDGNAREFVDSSISENCSFQEVIRCIHLGLLCVQDHPNARPLMSSVVFMLENETTPLPTPKEPLYFTIRNYETDRSSEYIRRSLNNMSITTLEAR</sequence>
<dbReference type="FunFam" id="1.10.510.10:FF:001722">
    <property type="entry name" value="G-type lectin S-receptor-like serine/threonine-protein kinase B120"/>
    <property type="match status" value="1"/>
</dbReference>
<keyword evidence="2" id="KW-1003">Cell membrane</keyword>
<comment type="caution">
    <text evidence="22">The sequence shown here is derived from an EMBL/GenBank/DDBJ whole genome shotgun (WGS) entry which is preliminary data.</text>
</comment>
<feature type="domain" description="Apple" evidence="21">
    <location>
        <begin position="316"/>
        <end position="408"/>
    </location>
</feature>
<keyword evidence="8 15" id="KW-0418">Kinase</keyword>
<keyword evidence="9 15" id="KW-0067">ATP-binding</keyword>
<dbReference type="Gene3D" id="2.90.10.10">
    <property type="entry name" value="Bulb-type lectin domain"/>
    <property type="match status" value="1"/>
</dbReference>
<dbReference type="FunFam" id="2.90.10.10:FF:000014">
    <property type="entry name" value="Serine/threonine-protein kinase"/>
    <property type="match status" value="1"/>
</dbReference>
<keyword evidence="23" id="KW-1185">Reference proteome</keyword>
<evidence type="ECO:0000256" key="10">
    <source>
        <dbReference type="ARBA" id="ARBA00023157"/>
    </source>
</evidence>
<evidence type="ECO:0000256" key="9">
    <source>
        <dbReference type="ARBA" id="ARBA00022840"/>
    </source>
</evidence>
<dbReference type="FunFam" id="1.10.510.10:FF:001023">
    <property type="entry name" value="Os07g0541700 protein"/>
    <property type="match status" value="1"/>
</dbReference>
<feature type="binding site" evidence="16">
    <location>
        <position position="523"/>
    </location>
    <ligand>
        <name>ATP</name>
        <dbReference type="ChEBI" id="CHEBI:30616"/>
    </ligand>
</feature>
<dbReference type="SUPFAM" id="SSF56112">
    <property type="entry name" value="Protein kinase-like (PK-like)"/>
    <property type="match status" value="1"/>
</dbReference>
<evidence type="ECO:0000256" key="13">
    <source>
        <dbReference type="ARBA" id="ARBA00047899"/>
    </source>
</evidence>
<dbReference type="CDD" id="cd00028">
    <property type="entry name" value="B_lectin"/>
    <property type="match status" value="1"/>
</dbReference>
<dbReference type="PROSITE" id="PS50927">
    <property type="entry name" value="BULB_LECTIN"/>
    <property type="match status" value="1"/>
</dbReference>
<gene>
    <name evidence="22" type="ORF">PVAP13_7NG369725</name>
</gene>
<dbReference type="InterPro" id="IPR008271">
    <property type="entry name" value="Ser/Thr_kinase_AS"/>
</dbReference>
<evidence type="ECO:0000256" key="12">
    <source>
        <dbReference type="ARBA" id="ARBA00023180"/>
    </source>
</evidence>
<accession>A0A8T0Q7B5</accession>
<evidence type="ECO:0000256" key="4">
    <source>
        <dbReference type="ARBA" id="ARBA00022536"/>
    </source>
</evidence>
<dbReference type="PROSITE" id="PS00108">
    <property type="entry name" value="PROTEIN_KINASE_ST"/>
    <property type="match status" value="1"/>
</dbReference>
<evidence type="ECO:0000256" key="6">
    <source>
        <dbReference type="ARBA" id="ARBA00022729"/>
    </source>
</evidence>
<dbReference type="PROSITE" id="PS50011">
    <property type="entry name" value="PROTEIN_KINASE_DOM"/>
    <property type="match status" value="1"/>
</dbReference>
<comment type="subcellular location">
    <subcellularLocation>
        <location evidence="1">Cell membrane</location>
        <topology evidence="1">Single-pass type I membrane protein</topology>
    </subcellularLocation>
</comment>
<evidence type="ECO:0000256" key="14">
    <source>
        <dbReference type="ARBA" id="ARBA00048679"/>
    </source>
</evidence>
<evidence type="ECO:0000313" key="22">
    <source>
        <dbReference type="EMBL" id="KAG2569068.1"/>
    </source>
</evidence>
<dbReference type="SMART" id="SM00108">
    <property type="entry name" value="B_lectin"/>
    <property type="match status" value="1"/>
</dbReference>
<dbReference type="AlphaFoldDB" id="A0A8T0Q7B5"/>
<evidence type="ECO:0000256" key="8">
    <source>
        <dbReference type="ARBA" id="ARBA00022777"/>
    </source>
</evidence>
<evidence type="ECO:0000259" key="20">
    <source>
        <dbReference type="PROSITE" id="PS50927"/>
    </source>
</evidence>
<feature type="transmembrane region" description="Helical" evidence="17">
    <location>
        <begin position="426"/>
        <end position="449"/>
    </location>
</feature>
<dbReference type="Pfam" id="PF08276">
    <property type="entry name" value="PAN_2"/>
    <property type="match status" value="1"/>
</dbReference>
<dbReference type="PROSITE" id="PS00107">
    <property type="entry name" value="PROTEIN_KINASE_ATP"/>
    <property type="match status" value="1"/>
</dbReference>
<keyword evidence="3 15" id="KW-0723">Serine/threonine-protein kinase</keyword>
<evidence type="ECO:0000256" key="2">
    <source>
        <dbReference type="ARBA" id="ARBA00022475"/>
    </source>
</evidence>
<dbReference type="GO" id="GO:0005886">
    <property type="term" value="C:plasma membrane"/>
    <property type="evidence" value="ECO:0007669"/>
    <property type="project" value="UniProtKB-SubCell"/>
</dbReference>